<dbReference type="AlphaFoldDB" id="A0A0B2SLK5"/>
<evidence type="ECO:0000313" key="2">
    <source>
        <dbReference type="EMBL" id="KHN45162.1"/>
    </source>
</evidence>
<dbReference type="EMBL" id="KN642643">
    <property type="protein sequence ID" value="KHN45162.1"/>
    <property type="molecule type" value="Genomic_DNA"/>
</dbReference>
<proteinExistence type="predicted"/>
<dbReference type="PANTHER" id="PTHR46578:SF1">
    <property type="entry name" value="ARM-REPEAT_TETRATRICOPEPTIDE REPEAT (TPR)-LIKE PROTEIN"/>
    <property type="match status" value="1"/>
</dbReference>
<dbReference type="Proteomes" id="UP000053555">
    <property type="component" value="Unassembled WGS sequence"/>
</dbReference>
<dbReference type="InterPro" id="IPR058868">
    <property type="entry name" value="ARM_7"/>
</dbReference>
<name>A0A0B2SLK5_GLYSO</name>
<organism evidence="2">
    <name type="scientific">Glycine soja</name>
    <name type="common">Wild soybean</name>
    <dbReference type="NCBI Taxonomy" id="3848"/>
    <lineage>
        <taxon>Eukaryota</taxon>
        <taxon>Viridiplantae</taxon>
        <taxon>Streptophyta</taxon>
        <taxon>Embryophyta</taxon>
        <taxon>Tracheophyta</taxon>
        <taxon>Spermatophyta</taxon>
        <taxon>Magnoliopsida</taxon>
        <taxon>eudicotyledons</taxon>
        <taxon>Gunneridae</taxon>
        <taxon>Pentapetalae</taxon>
        <taxon>rosids</taxon>
        <taxon>fabids</taxon>
        <taxon>Fabales</taxon>
        <taxon>Fabaceae</taxon>
        <taxon>Papilionoideae</taxon>
        <taxon>50 kb inversion clade</taxon>
        <taxon>NPAAA clade</taxon>
        <taxon>indigoferoid/millettioid clade</taxon>
        <taxon>Phaseoleae</taxon>
        <taxon>Glycine</taxon>
        <taxon>Glycine subgen. Soja</taxon>
    </lineage>
</organism>
<protein>
    <recommendedName>
        <fullName evidence="1">ARM repeat N-terminal plant domain-containing protein</fullName>
    </recommendedName>
</protein>
<reference evidence="2" key="1">
    <citation type="submission" date="2014-07" db="EMBL/GenBank/DDBJ databases">
        <title>Identification of a novel salt tolerance gene in wild soybean by whole-genome sequencing.</title>
        <authorList>
            <person name="Lam H.-M."/>
            <person name="Qi X."/>
            <person name="Li M.-W."/>
            <person name="Liu X."/>
            <person name="Xie M."/>
            <person name="Ni M."/>
            <person name="Xu X."/>
        </authorList>
    </citation>
    <scope>NUCLEOTIDE SEQUENCE [LARGE SCALE GENOMIC DNA]</scope>
    <source>
        <tissue evidence="2">Root</tissue>
    </source>
</reference>
<evidence type="ECO:0000259" key="1">
    <source>
        <dbReference type="Pfam" id="PF26524"/>
    </source>
</evidence>
<sequence length="150" mass="17226">MARGVGDLDMENRKAEEWASQLQCWSLYLLNCFACKDRSLDLICKKVFLKYLCDMWGGLINHTSPAGVGLVRILCYSKVGRKNIAELPKVVNTLGNLSRSSDDWQYIGIYCLLLLLKDPDDWQYIEIELTRLSNLFCVFKMINGVLCMME</sequence>
<dbReference type="Pfam" id="PF26524">
    <property type="entry name" value="ARM_7"/>
    <property type="match status" value="1"/>
</dbReference>
<gene>
    <name evidence="2" type="ORF">glysoja_031390</name>
</gene>
<accession>A0A0B2SLK5</accession>
<feature type="domain" description="ARM repeat N-terminal plant" evidence="1">
    <location>
        <begin position="1"/>
        <end position="45"/>
    </location>
</feature>
<dbReference type="PANTHER" id="PTHR46578">
    <property type="entry name" value="ARM-REPEAT/TETRATRICOPEPTIDE REPEAT (TPR)-LIKE PROTEIN"/>
    <property type="match status" value="1"/>
</dbReference>